<dbReference type="EC" id="2.7.1.156" evidence="8"/>
<dbReference type="RefSeq" id="WP_201631337.1">
    <property type="nucleotide sequence ID" value="NZ_JAEQNB010000001.1"/>
</dbReference>
<evidence type="ECO:0000256" key="3">
    <source>
        <dbReference type="ARBA" id="ARBA00001522"/>
    </source>
</evidence>
<keyword evidence="15" id="KW-0342">GTP-binding</keyword>
<comment type="pathway">
    <text evidence="5">Cofactor biosynthesis; adenosylcobalamin biosynthesis; adenosylcobalamin from cob(II)yrinate a,c-diamide: step 6/7.</text>
</comment>
<keyword evidence="11" id="KW-0808">Transferase</keyword>
<evidence type="ECO:0000256" key="15">
    <source>
        <dbReference type="ARBA" id="ARBA00023134"/>
    </source>
</evidence>
<evidence type="ECO:0000256" key="5">
    <source>
        <dbReference type="ARBA" id="ARBA00004692"/>
    </source>
</evidence>
<evidence type="ECO:0000256" key="10">
    <source>
        <dbReference type="ARBA" id="ARBA00022573"/>
    </source>
</evidence>
<organism evidence="18 19">
    <name type="scientific">Tumebacillus amylolyticus</name>
    <dbReference type="NCBI Taxonomy" id="2801339"/>
    <lineage>
        <taxon>Bacteria</taxon>
        <taxon>Bacillati</taxon>
        <taxon>Bacillota</taxon>
        <taxon>Bacilli</taxon>
        <taxon>Bacillales</taxon>
        <taxon>Alicyclobacillaceae</taxon>
        <taxon>Tumebacillus</taxon>
    </lineage>
</organism>
<dbReference type="GO" id="GO:0016301">
    <property type="term" value="F:kinase activity"/>
    <property type="evidence" value="ECO:0007669"/>
    <property type="project" value="UniProtKB-KW"/>
</dbReference>
<dbReference type="Proteomes" id="UP000602284">
    <property type="component" value="Unassembled WGS sequence"/>
</dbReference>
<dbReference type="PIRSF" id="PIRSF006135">
    <property type="entry name" value="CobU"/>
    <property type="match status" value="1"/>
</dbReference>
<comment type="similarity">
    <text evidence="7">Belongs to the CobU/CobP family.</text>
</comment>
<evidence type="ECO:0000256" key="7">
    <source>
        <dbReference type="ARBA" id="ARBA00007490"/>
    </source>
</evidence>
<dbReference type="InterPro" id="IPR003203">
    <property type="entry name" value="CobU/CobP"/>
</dbReference>
<evidence type="ECO:0000256" key="6">
    <source>
        <dbReference type="ARBA" id="ARBA00005159"/>
    </source>
</evidence>
<evidence type="ECO:0000313" key="18">
    <source>
        <dbReference type="EMBL" id="MBL0385819.1"/>
    </source>
</evidence>
<comment type="function">
    <text evidence="4">Catalyzes ATP-dependent phosphorylation of adenosylcobinamide and addition of GMP to adenosylcobinamide phosphate.</text>
</comment>
<dbReference type="SUPFAM" id="SSF52540">
    <property type="entry name" value="P-loop containing nucleoside triphosphate hydrolases"/>
    <property type="match status" value="1"/>
</dbReference>
<evidence type="ECO:0000313" key="19">
    <source>
        <dbReference type="Proteomes" id="UP000602284"/>
    </source>
</evidence>
<comment type="catalytic activity">
    <reaction evidence="2">
        <text>adenosylcob(III)inamide phosphate + GTP + H(+) = adenosylcob(III)inamide-GDP + diphosphate</text>
        <dbReference type="Rhea" id="RHEA:22712"/>
        <dbReference type="ChEBI" id="CHEBI:15378"/>
        <dbReference type="ChEBI" id="CHEBI:33019"/>
        <dbReference type="ChEBI" id="CHEBI:37565"/>
        <dbReference type="ChEBI" id="CHEBI:58502"/>
        <dbReference type="ChEBI" id="CHEBI:60487"/>
        <dbReference type="EC" id="2.7.7.62"/>
    </reaction>
</comment>
<dbReference type="EMBL" id="JAEQNB010000001">
    <property type="protein sequence ID" value="MBL0385819.1"/>
    <property type="molecule type" value="Genomic_DNA"/>
</dbReference>
<dbReference type="PANTHER" id="PTHR34848:SF1">
    <property type="entry name" value="BIFUNCTIONAL ADENOSYLCOBALAMIN BIOSYNTHESIS PROTEIN COBU"/>
    <property type="match status" value="1"/>
</dbReference>
<dbReference type="EC" id="2.7.7.62" evidence="9"/>
<gene>
    <name evidence="18" type="ORF">JJB07_04075</name>
</gene>
<dbReference type="Pfam" id="PF02283">
    <property type="entry name" value="CobU"/>
    <property type="match status" value="1"/>
</dbReference>
<dbReference type="InterPro" id="IPR027417">
    <property type="entry name" value="P-loop_NTPase"/>
</dbReference>
<comment type="catalytic activity">
    <reaction evidence="3">
        <text>adenosylcob(III)inamide + GTP = adenosylcob(III)inamide phosphate + GDP + H(+)</text>
        <dbReference type="Rhea" id="RHEA:15765"/>
        <dbReference type="ChEBI" id="CHEBI:2480"/>
        <dbReference type="ChEBI" id="CHEBI:15378"/>
        <dbReference type="ChEBI" id="CHEBI:37565"/>
        <dbReference type="ChEBI" id="CHEBI:58189"/>
        <dbReference type="ChEBI" id="CHEBI:58502"/>
        <dbReference type="EC" id="2.7.1.156"/>
    </reaction>
</comment>
<evidence type="ECO:0000256" key="4">
    <source>
        <dbReference type="ARBA" id="ARBA00003889"/>
    </source>
</evidence>
<evidence type="ECO:0000256" key="12">
    <source>
        <dbReference type="ARBA" id="ARBA00022741"/>
    </source>
</evidence>
<keyword evidence="10" id="KW-0169">Cobalamin biosynthesis</keyword>
<evidence type="ECO:0000256" key="17">
    <source>
        <dbReference type="ARBA" id="ARBA00030571"/>
    </source>
</evidence>
<sequence>MPYTLITGGVRSGKSAFAERLAGLSRRVLYVATGQVWDGEMEKRIDLHRERRPEIWGLLEVQESLVEPVLAEVEAGRWEAVLVDDLSTWVSTILLNLPEEEWRSEATRERLFNEARRLAEALQASSVLTVLVTSETGLGGVALTPLGRAFQDLLGEVNQIVAAKAEDVYFVISGRPLKLPQLEEAVEHRSSGGGSVV</sequence>
<dbReference type="GO" id="GO:0016779">
    <property type="term" value="F:nucleotidyltransferase activity"/>
    <property type="evidence" value="ECO:0007669"/>
    <property type="project" value="UniProtKB-KW"/>
</dbReference>
<name>A0ABS1J6Y8_9BACL</name>
<reference evidence="18 19" key="1">
    <citation type="submission" date="2021-01" db="EMBL/GenBank/DDBJ databases">
        <title>Tumebacillus sp. strain ITR2 16S ribosomal RNA gene Genome sequencing and assembly.</title>
        <authorList>
            <person name="Kang M."/>
        </authorList>
    </citation>
    <scope>NUCLEOTIDE SEQUENCE [LARGE SCALE GENOMIC DNA]</scope>
    <source>
        <strain evidence="18 19">ITR2</strain>
    </source>
</reference>
<evidence type="ECO:0000256" key="11">
    <source>
        <dbReference type="ARBA" id="ARBA00022679"/>
    </source>
</evidence>
<evidence type="ECO:0000256" key="8">
    <source>
        <dbReference type="ARBA" id="ARBA00012016"/>
    </source>
</evidence>
<keyword evidence="12" id="KW-0547">Nucleotide-binding</keyword>
<accession>A0ABS1J6Y8</accession>
<dbReference type="Gene3D" id="3.40.50.300">
    <property type="entry name" value="P-loop containing nucleotide triphosphate hydrolases"/>
    <property type="match status" value="1"/>
</dbReference>
<evidence type="ECO:0000256" key="13">
    <source>
        <dbReference type="ARBA" id="ARBA00022777"/>
    </source>
</evidence>
<protein>
    <recommendedName>
        <fullName evidence="16">Adenosylcobinamide kinase</fullName>
        <ecNumber evidence="8">2.7.1.156</ecNumber>
        <ecNumber evidence="9">2.7.7.62</ecNumber>
    </recommendedName>
    <alternativeName>
        <fullName evidence="17">Adenosylcobinamide-phosphate guanylyltransferase</fullName>
    </alternativeName>
</protein>
<dbReference type="PANTHER" id="PTHR34848">
    <property type="match status" value="1"/>
</dbReference>
<evidence type="ECO:0000256" key="9">
    <source>
        <dbReference type="ARBA" id="ARBA00012523"/>
    </source>
</evidence>
<keyword evidence="18" id="KW-0548">Nucleotidyltransferase</keyword>
<dbReference type="CDD" id="cd00544">
    <property type="entry name" value="CobU"/>
    <property type="match status" value="1"/>
</dbReference>
<comment type="catalytic activity">
    <reaction evidence="1">
        <text>adenosylcob(III)inamide + ATP = adenosylcob(III)inamide phosphate + ADP + H(+)</text>
        <dbReference type="Rhea" id="RHEA:15769"/>
        <dbReference type="ChEBI" id="CHEBI:2480"/>
        <dbReference type="ChEBI" id="CHEBI:15378"/>
        <dbReference type="ChEBI" id="CHEBI:30616"/>
        <dbReference type="ChEBI" id="CHEBI:58502"/>
        <dbReference type="ChEBI" id="CHEBI:456216"/>
        <dbReference type="EC" id="2.7.1.156"/>
    </reaction>
</comment>
<proteinExistence type="inferred from homology"/>
<evidence type="ECO:0000256" key="2">
    <source>
        <dbReference type="ARBA" id="ARBA00000711"/>
    </source>
</evidence>
<keyword evidence="14" id="KW-0067">ATP-binding</keyword>
<keyword evidence="13 18" id="KW-0418">Kinase</keyword>
<comment type="pathway">
    <text evidence="6">Cofactor biosynthesis; adenosylcobalamin biosynthesis; adenosylcobalamin from cob(II)yrinate a,c-diamide: step 5/7.</text>
</comment>
<evidence type="ECO:0000256" key="1">
    <source>
        <dbReference type="ARBA" id="ARBA00000312"/>
    </source>
</evidence>
<evidence type="ECO:0000256" key="16">
    <source>
        <dbReference type="ARBA" id="ARBA00029570"/>
    </source>
</evidence>
<evidence type="ECO:0000256" key="14">
    <source>
        <dbReference type="ARBA" id="ARBA00022840"/>
    </source>
</evidence>
<keyword evidence="19" id="KW-1185">Reference proteome</keyword>
<comment type="caution">
    <text evidence="18">The sequence shown here is derived from an EMBL/GenBank/DDBJ whole genome shotgun (WGS) entry which is preliminary data.</text>
</comment>